<name>X1K300_9ZZZZ</name>
<dbReference type="EMBL" id="BARU01042414">
    <property type="protein sequence ID" value="GAH84664.1"/>
    <property type="molecule type" value="Genomic_DNA"/>
</dbReference>
<keyword evidence="5 7" id="KW-1133">Transmembrane helix</keyword>
<keyword evidence="4 7" id="KW-0812">Transmembrane</keyword>
<keyword evidence="6 7" id="KW-0472">Membrane</keyword>
<dbReference type="Pfam" id="PF06808">
    <property type="entry name" value="DctM"/>
    <property type="match status" value="1"/>
</dbReference>
<protein>
    <recommendedName>
        <fullName evidence="8">TRAP C4-dicarboxylate transport system permease DctM subunit domain-containing protein</fullName>
    </recommendedName>
</protein>
<dbReference type="GO" id="GO:0005886">
    <property type="term" value="C:plasma membrane"/>
    <property type="evidence" value="ECO:0007669"/>
    <property type="project" value="UniProtKB-SubCell"/>
</dbReference>
<evidence type="ECO:0000256" key="3">
    <source>
        <dbReference type="ARBA" id="ARBA00022519"/>
    </source>
</evidence>
<feature type="transmembrane region" description="Helical" evidence="7">
    <location>
        <begin position="139"/>
        <end position="157"/>
    </location>
</feature>
<dbReference type="AlphaFoldDB" id="X1K300"/>
<feature type="non-terminal residue" evidence="9">
    <location>
        <position position="207"/>
    </location>
</feature>
<evidence type="ECO:0000313" key="9">
    <source>
        <dbReference type="EMBL" id="GAH84664.1"/>
    </source>
</evidence>
<dbReference type="GO" id="GO:0022857">
    <property type="term" value="F:transmembrane transporter activity"/>
    <property type="evidence" value="ECO:0007669"/>
    <property type="project" value="TreeGrafter"/>
</dbReference>
<dbReference type="PANTHER" id="PTHR33362:SF7">
    <property type="entry name" value="SLL1103 PROTEIN"/>
    <property type="match status" value="1"/>
</dbReference>
<evidence type="ECO:0000256" key="7">
    <source>
        <dbReference type="SAM" id="Phobius"/>
    </source>
</evidence>
<evidence type="ECO:0000256" key="1">
    <source>
        <dbReference type="ARBA" id="ARBA00004429"/>
    </source>
</evidence>
<evidence type="ECO:0000256" key="5">
    <source>
        <dbReference type="ARBA" id="ARBA00022989"/>
    </source>
</evidence>
<evidence type="ECO:0000256" key="6">
    <source>
        <dbReference type="ARBA" id="ARBA00023136"/>
    </source>
</evidence>
<accession>X1K300</accession>
<evidence type="ECO:0000256" key="4">
    <source>
        <dbReference type="ARBA" id="ARBA00022692"/>
    </source>
</evidence>
<evidence type="ECO:0000259" key="8">
    <source>
        <dbReference type="Pfam" id="PF06808"/>
    </source>
</evidence>
<feature type="transmembrane region" description="Helical" evidence="7">
    <location>
        <begin position="169"/>
        <end position="191"/>
    </location>
</feature>
<feature type="transmembrane region" description="Helical" evidence="7">
    <location>
        <begin position="29"/>
        <end position="53"/>
    </location>
</feature>
<gene>
    <name evidence="9" type="ORF">S03H2_65173</name>
</gene>
<feature type="transmembrane region" description="Helical" evidence="7">
    <location>
        <begin position="65"/>
        <end position="85"/>
    </location>
</feature>
<dbReference type="InterPro" id="IPR010656">
    <property type="entry name" value="DctM"/>
</dbReference>
<feature type="domain" description="TRAP C4-dicarboxylate transport system permease DctM subunit" evidence="8">
    <location>
        <begin position="2"/>
        <end position="197"/>
    </location>
</feature>
<keyword evidence="3" id="KW-0997">Cell inner membrane</keyword>
<dbReference type="PANTHER" id="PTHR33362">
    <property type="entry name" value="SIALIC ACID TRAP TRANSPORTER PERMEASE PROTEIN SIAT-RELATED"/>
    <property type="match status" value="1"/>
</dbReference>
<organism evidence="9">
    <name type="scientific">marine sediment metagenome</name>
    <dbReference type="NCBI Taxonomy" id="412755"/>
    <lineage>
        <taxon>unclassified sequences</taxon>
        <taxon>metagenomes</taxon>
        <taxon>ecological metagenomes</taxon>
    </lineage>
</organism>
<proteinExistence type="predicted"/>
<keyword evidence="2" id="KW-1003">Cell membrane</keyword>
<dbReference type="InterPro" id="IPR004681">
    <property type="entry name" value="TRAP_DctM"/>
</dbReference>
<comment type="caution">
    <text evidence="9">The sequence shown here is derived from an EMBL/GenBank/DDBJ whole genome shotgun (WGS) entry which is preliminary data.</text>
</comment>
<reference evidence="9" key="1">
    <citation type="journal article" date="2014" name="Front. Microbiol.">
        <title>High frequency of phylogenetically diverse reductive dehalogenase-homologous genes in deep subseafloor sedimentary metagenomes.</title>
        <authorList>
            <person name="Kawai M."/>
            <person name="Futagami T."/>
            <person name="Toyoda A."/>
            <person name="Takaki Y."/>
            <person name="Nishi S."/>
            <person name="Hori S."/>
            <person name="Arai W."/>
            <person name="Tsubouchi T."/>
            <person name="Morono Y."/>
            <person name="Uchiyama I."/>
            <person name="Ito T."/>
            <person name="Fujiyama A."/>
            <person name="Inagaki F."/>
            <person name="Takami H."/>
        </authorList>
    </citation>
    <scope>NUCLEOTIDE SEQUENCE</scope>
    <source>
        <strain evidence="9">Expedition CK06-06</strain>
    </source>
</reference>
<feature type="transmembrane region" description="Helical" evidence="7">
    <location>
        <begin position="115"/>
        <end position="133"/>
    </location>
</feature>
<comment type="subcellular location">
    <subcellularLocation>
        <location evidence="1">Cell inner membrane</location>
        <topology evidence="1">Multi-pass membrane protein</topology>
    </subcellularLocation>
</comment>
<evidence type="ECO:0000256" key="2">
    <source>
        <dbReference type="ARBA" id="ARBA00022475"/>
    </source>
</evidence>
<sequence>MTGGTTPGTLSMGLIALPAMLKHNYNKDIALGCISAGGVLGIVIPPSVIMVIFASLTRLSVGRLFFGGAIPGFIIASMHIIYIGIRCAIQPHLGPAVPPKERVNLRSKLTSLKSMALPIILILLVLGSIWTGAATPIEAASVGALGAFVCAIVHRRFTRQMVSRAITGTLKLTGMVMWIVAAAACFNALYIGLGGQKLIIEIISELG</sequence>